<comment type="caution">
    <text evidence="2">The sequence shown here is derived from an EMBL/GenBank/DDBJ whole genome shotgun (WGS) entry which is preliminary data.</text>
</comment>
<organism evidence="2 3">
    <name type="scientific">Cichlidogyrus casuarinus</name>
    <dbReference type="NCBI Taxonomy" id="1844966"/>
    <lineage>
        <taxon>Eukaryota</taxon>
        <taxon>Metazoa</taxon>
        <taxon>Spiralia</taxon>
        <taxon>Lophotrochozoa</taxon>
        <taxon>Platyhelminthes</taxon>
        <taxon>Monogenea</taxon>
        <taxon>Monopisthocotylea</taxon>
        <taxon>Dactylogyridea</taxon>
        <taxon>Ancyrocephalidae</taxon>
        <taxon>Cichlidogyrus</taxon>
    </lineage>
</organism>
<keyword evidence="3" id="KW-1185">Reference proteome</keyword>
<gene>
    <name evidence="2" type="primary">CALD1</name>
    <name evidence="2" type="ORF">Ciccas_000638</name>
</gene>
<evidence type="ECO:0000313" key="3">
    <source>
        <dbReference type="Proteomes" id="UP001626550"/>
    </source>
</evidence>
<name>A0ABD2QPJ9_9PLAT</name>
<evidence type="ECO:0000256" key="1">
    <source>
        <dbReference type="SAM" id="MobiDB-lite"/>
    </source>
</evidence>
<evidence type="ECO:0000313" key="2">
    <source>
        <dbReference type="EMBL" id="KAL3320666.1"/>
    </source>
</evidence>
<feature type="region of interest" description="Disordered" evidence="1">
    <location>
        <begin position="1"/>
        <end position="20"/>
    </location>
</feature>
<feature type="region of interest" description="Disordered" evidence="1">
    <location>
        <begin position="94"/>
        <end position="156"/>
    </location>
</feature>
<sequence>MDEGEREWFNSRPPGPPGLTEKYEEAKRKWKRAMNAVTEAKKGERLPPMKFGQGEDAVRLSSRFKAQQEMEAAKLREKLAEELLQEQAQKEAQLLEQKRQQLAQEQAEKERAAAEEKARQEEEERKRAAKAAHEKKSAQPSLMPLLNSTGFKGMSGATPMEILEKMTVIA</sequence>
<dbReference type="Proteomes" id="UP001626550">
    <property type="component" value="Unassembled WGS sequence"/>
</dbReference>
<proteinExistence type="predicted"/>
<reference evidence="2 3" key="1">
    <citation type="submission" date="2024-11" db="EMBL/GenBank/DDBJ databases">
        <title>Adaptive evolution of stress response genes in parasites aligns with host niche diversity.</title>
        <authorList>
            <person name="Hahn C."/>
            <person name="Resl P."/>
        </authorList>
    </citation>
    <scope>NUCLEOTIDE SEQUENCE [LARGE SCALE GENOMIC DNA]</scope>
    <source>
        <strain evidence="2">EGGRZ-B1_66</strain>
        <tissue evidence="2">Body</tissue>
    </source>
</reference>
<feature type="compositionally biased region" description="Low complexity" evidence="1">
    <location>
        <begin position="94"/>
        <end position="105"/>
    </location>
</feature>
<feature type="compositionally biased region" description="Basic and acidic residues" evidence="1">
    <location>
        <begin position="106"/>
        <end position="137"/>
    </location>
</feature>
<protein>
    <submittedName>
        <fullName evidence="2">Cald1p</fullName>
    </submittedName>
</protein>
<dbReference type="EMBL" id="JBJKFK010000037">
    <property type="protein sequence ID" value="KAL3320666.1"/>
    <property type="molecule type" value="Genomic_DNA"/>
</dbReference>
<accession>A0ABD2QPJ9</accession>
<dbReference type="AlphaFoldDB" id="A0ABD2QPJ9"/>